<dbReference type="Proteomes" id="UP000014680">
    <property type="component" value="Unassembled WGS sequence"/>
</dbReference>
<feature type="compositionally biased region" description="Basic and acidic residues" evidence="1">
    <location>
        <begin position="44"/>
        <end position="64"/>
    </location>
</feature>
<sequence length="235" mass="27911">MLFVFTLLVLSIGFDELVDDYDFDDDFEQPGASGEWKFKGKKQREREEQEKKEREEKEKREKERKEQELLAINSQPQTPELQILLDEYEKYLIRYLENMAKFDSVMASNDKVFKPKTVEAANAVKSIVTKHKDEIIATKVANNVGSLKELGRKMVLIFEGNEFENCFGELLRNQRLRDKITRRLEKKLSDDIFMWFGFFSSFLVKTAKFLKDICKHEQFACNENFRLLEKQFEKM</sequence>
<keyword evidence="2" id="KW-0732">Signal</keyword>
<keyword evidence="4" id="KW-1185">Reference proteome</keyword>
<dbReference type="RefSeq" id="XP_004259381.1">
    <property type="nucleotide sequence ID" value="XM_004259333.1"/>
</dbReference>
<evidence type="ECO:0000256" key="2">
    <source>
        <dbReference type="SAM" id="SignalP"/>
    </source>
</evidence>
<evidence type="ECO:0000256" key="1">
    <source>
        <dbReference type="SAM" id="MobiDB-lite"/>
    </source>
</evidence>
<organism evidence="3 4">
    <name type="scientific">Entamoeba invadens IP1</name>
    <dbReference type="NCBI Taxonomy" id="370355"/>
    <lineage>
        <taxon>Eukaryota</taxon>
        <taxon>Amoebozoa</taxon>
        <taxon>Evosea</taxon>
        <taxon>Archamoebae</taxon>
        <taxon>Mastigamoebida</taxon>
        <taxon>Entamoebidae</taxon>
        <taxon>Entamoeba</taxon>
    </lineage>
</organism>
<dbReference type="KEGG" id="eiv:EIN_369320"/>
<dbReference type="VEuPathDB" id="AmoebaDB:EIN_369320"/>
<evidence type="ECO:0000313" key="3">
    <source>
        <dbReference type="EMBL" id="ELP92610.1"/>
    </source>
</evidence>
<feature type="signal peptide" evidence="2">
    <location>
        <begin position="1"/>
        <end position="20"/>
    </location>
</feature>
<evidence type="ECO:0000313" key="4">
    <source>
        <dbReference type="Proteomes" id="UP000014680"/>
    </source>
</evidence>
<feature type="chain" id="PRO_5001991105" evidence="2">
    <location>
        <begin position="21"/>
        <end position="235"/>
    </location>
</feature>
<accession>A0A0A1UBM1</accession>
<dbReference type="GeneID" id="14891664"/>
<dbReference type="EMBL" id="KB206332">
    <property type="protein sequence ID" value="ELP92610.1"/>
    <property type="molecule type" value="Genomic_DNA"/>
</dbReference>
<name>A0A0A1UBM1_ENTIV</name>
<proteinExistence type="predicted"/>
<gene>
    <name evidence="3" type="ORF">EIN_369320</name>
</gene>
<protein>
    <submittedName>
        <fullName evidence="3">Uncharacterized protein</fullName>
    </submittedName>
</protein>
<feature type="region of interest" description="Disordered" evidence="1">
    <location>
        <begin position="30"/>
        <end position="64"/>
    </location>
</feature>
<reference evidence="3 4" key="1">
    <citation type="submission" date="2012-10" db="EMBL/GenBank/DDBJ databases">
        <authorList>
            <person name="Zafar N."/>
            <person name="Inman J."/>
            <person name="Hall N."/>
            <person name="Lorenzi H."/>
            <person name="Caler E."/>
        </authorList>
    </citation>
    <scope>NUCLEOTIDE SEQUENCE [LARGE SCALE GENOMIC DNA]</scope>
    <source>
        <strain evidence="3 4">IP1</strain>
    </source>
</reference>
<dbReference type="AlphaFoldDB" id="A0A0A1UBM1"/>